<proteinExistence type="predicted"/>
<evidence type="ECO:0000313" key="1">
    <source>
        <dbReference type="EMBL" id="TGY77852.1"/>
    </source>
</evidence>
<name>A0AC61RC17_9BACT</name>
<gene>
    <name evidence="1" type="ORF">E5331_12675</name>
</gene>
<comment type="caution">
    <text evidence="1">The sequence shown here is derived from an EMBL/GenBank/DDBJ whole genome shotgun (WGS) entry which is preliminary data.</text>
</comment>
<organism evidence="1 2">
    <name type="scientific">Lepagella muris</name>
    <dbReference type="NCBI Taxonomy" id="3032870"/>
    <lineage>
        <taxon>Bacteria</taxon>
        <taxon>Pseudomonadati</taxon>
        <taxon>Bacteroidota</taxon>
        <taxon>Bacteroidia</taxon>
        <taxon>Bacteroidales</taxon>
        <taxon>Muribaculaceae</taxon>
        <taxon>Lepagella</taxon>
    </lineage>
</organism>
<dbReference type="EMBL" id="SRYB01000019">
    <property type="protein sequence ID" value="TGY77852.1"/>
    <property type="molecule type" value="Genomic_DNA"/>
</dbReference>
<accession>A0AC61RC17</accession>
<dbReference type="Proteomes" id="UP000306319">
    <property type="component" value="Unassembled WGS sequence"/>
</dbReference>
<protein>
    <submittedName>
        <fullName evidence="1">DUF5115 domain-containing protein</fullName>
    </submittedName>
</protein>
<reference evidence="1" key="1">
    <citation type="submission" date="2019-04" db="EMBL/GenBank/DDBJ databases">
        <title>Microbes associate with the intestines of laboratory mice.</title>
        <authorList>
            <person name="Navarre W."/>
            <person name="Wong E."/>
            <person name="Huang K."/>
            <person name="Tropini C."/>
            <person name="Ng K."/>
            <person name="Yu B."/>
        </authorList>
    </citation>
    <scope>NUCLEOTIDE SEQUENCE</scope>
    <source>
        <strain evidence="1">NM04_E33</strain>
    </source>
</reference>
<sequence length="486" mass="52345">MKKYSIYGLASLFALSFAACDNYEEPNPRPQTNPQEPVLAVSDVVVTQDVSADAAYDLKALNDEGKNIVLSTINCSDLPEGYEFVADAEISANGFARSASVPVSVVAANDSVFSLEVNPDDLQGVYYANISKDPKKGEIQLRYVLKTKTGNQVAYVGNPDNFYGPYTFTVAPFPASKVIEENYYLIGTINDWDVKTAVKLNRSDKSQYDDPVFTIKVEITNDQAAAGWDWKIIPESTYATGSMVNAANAAYGVAVEGDDSLSGTLVVRTADADCYPGSLKVSGPYLLTLNMEKDTYEFTSAVENLYTPGDSNGWNQEASQQLFTNNYSSYEGYAYLTGAFKFSSAPNWSGTNYGSAGVEGELTTDGGAGNLTVSEAGLYYCRVNTASLTYSLTQIATIGVIGDATPAGWDASTALTSDDNLIWKGTIEFKGGEFKFRCNDDWDVNLGGDMQNLTPGGANIASPGEGTYEVTLNLSQLPYSCTLEKK</sequence>
<keyword evidence="2" id="KW-1185">Reference proteome</keyword>
<evidence type="ECO:0000313" key="2">
    <source>
        <dbReference type="Proteomes" id="UP000306319"/>
    </source>
</evidence>